<dbReference type="PROSITE" id="PS51257">
    <property type="entry name" value="PROKAR_LIPOPROTEIN"/>
    <property type="match status" value="1"/>
</dbReference>
<dbReference type="Gene3D" id="1.25.40.10">
    <property type="entry name" value="Tetratricopeptide repeat domain"/>
    <property type="match status" value="2"/>
</dbReference>
<feature type="coiled-coil region" evidence="1">
    <location>
        <begin position="428"/>
        <end position="472"/>
    </location>
</feature>
<dbReference type="AlphaFoldDB" id="A0A915TZG4"/>
<sequence>MVKSCVPHRPLGRLLWCLIPAVLLGGCVAGQQVIDPYQARSEREAAMQAARQQEVREPSPLSPSTTTRSPSSLQADTTTPTTGDDLLMPVLALINDRIYAYEQKLEAWKEFSARAEELGLDPEQQEKITSCQEQLQNLYVGYNGLHEVLLQEDRVDAARLLAARSLLELEKKDIEFLEGDCSGLISGSGGTTLIATTRSRTLQEVREAIDQAMVERKYDEVIRLYREFTADPEQQPPYDMTYQYGTALLKSREDEAARDVFLGLLEELKRQDAVRKQFELMQLVGDLQFGMEEYEPAKKQYNDIVDTYSRLADKNEWALQQLASLDVGDQQADEVRAYADLLRAYLEYTPDRDGYLVVEKARSFIDTYPYSPVASAVDRLLKTVKDQADTWFNTSIMARIDSLAGEKKYQEALELLQDVDRGILPPEKQQLLKEKTEELTTLQAIEAETRRLQREQELQEQWNRAMAHLEAKEYDQAIEIFSSFLDNPSYAGKARQRIDEAARLAAQEDRRRAAELFVRANRTHDLESRKKLLFASRRLLQDILVKYPQTDLTDKVKRNLQRIEEEIAAIDPALLDNPTTVDGTPVEPEIQPSITVPIPGDKATGQEQ</sequence>
<evidence type="ECO:0000256" key="1">
    <source>
        <dbReference type="SAM" id="Coils"/>
    </source>
</evidence>
<keyword evidence="1" id="KW-0175">Coiled coil</keyword>
<name>A0A915TZG4_9BACT</name>
<gene>
    <name evidence="3" type="ORF">GF1_04610</name>
</gene>
<dbReference type="EMBL" id="AP024233">
    <property type="protein sequence ID" value="BCO08085.1"/>
    <property type="molecule type" value="Genomic_DNA"/>
</dbReference>
<proteinExistence type="predicted"/>
<keyword evidence="4" id="KW-1185">Reference proteome</keyword>
<accession>A0A915TZG4</accession>
<feature type="compositionally biased region" description="Low complexity" evidence="2">
    <location>
        <begin position="46"/>
        <end position="82"/>
    </location>
</feature>
<dbReference type="RefSeq" id="WP_267928013.1">
    <property type="nucleotide sequence ID" value="NZ_AP024233.1"/>
</dbReference>
<evidence type="ECO:0000256" key="2">
    <source>
        <dbReference type="SAM" id="MobiDB-lite"/>
    </source>
</evidence>
<dbReference type="KEGG" id="ddu:GF1_04610"/>
<feature type="region of interest" description="Disordered" evidence="2">
    <location>
        <begin position="44"/>
        <end position="82"/>
    </location>
</feature>
<evidence type="ECO:0008006" key="5">
    <source>
        <dbReference type="Google" id="ProtNLM"/>
    </source>
</evidence>
<dbReference type="InterPro" id="IPR011990">
    <property type="entry name" value="TPR-like_helical_dom_sf"/>
</dbReference>
<evidence type="ECO:0000313" key="4">
    <source>
        <dbReference type="Proteomes" id="UP001063350"/>
    </source>
</evidence>
<evidence type="ECO:0000313" key="3">
    <source>
        <dbReference type="EMBL" id="BCO08085.1"/>
    </source>
</evidence>
<dbReference type="Proteomes" id="UP001063350">
    <property type="component" value="Chromosome"/>
</dbReference>
<feature type="region of interest" description="Disordered" evidence="2">
    <location>
        <begin position="575"/>
        <end position="608"/>
    </location>
</feature>
<protein>
    <recommendedName>
        <fullName evidence="5">Tetratricopeptide repeat protein</fullName>
    </recommendedName>
</protein>
<reference evidence="3" key="1">
    <citation type="submission" date="2020-12" db="EMBL/GenBank/DDBJ databases">
        <title>Desulfobium dissulfuricans gen. nov., sp. nov., a novel mesophilic, sulfate-reducing bacterium isolated from a deep-sea hydrothermal vent.</title>
        <authorList>
            <person name="Hashimoto Y."/>
            <person name="Tame A."/>
            <person name="Sawayama S."/>
            <person name="Miyazaki J."/>
            <person name="Takai K."/>
            <person name="Nakagawa S."/>
        </authorList>
    </citation>
    <scope>NUCLEOTIDE SEQUENCE</scope>
    <source>
        <strain evidence="3">GF1</strain>
    </source>
</reference>
<organism evidence="3 4">
    <name type="scientific">Desulfolithobacter dissulfuricans</name>
    <dbReference type="NCBI Taxonomy" id="2795293"/>
    <lineage>
        <taxon>Bacteria</taxon>
        <taxon>Pseudomonadati</taxon>
        <taxon>Thermodesulfobacteriota</taxon>
        <taxon>Desulfobulbia</taxon>
        <taxon>Desulfobulbales</taxon>
        <taxon>Desulfobulbaceae</taxon>
        <taxon>Desulfolithobacter</taxon>
    </lineage>
</organism>